<dbReference type="GO" id="GO:0008237">
    <property type="term" value="F:metallopeptidase activity"/>
    <property type="evidence" value="ECO:0007669"/>
    <property type="project" value="UniProtKB-KW"/>
</dbReference>
<evidence type="ECO:0000259" key="1">
    <source>
        <dbReference type="Pfam" id="PF01863"/>
    </source>
</evidence>
<feature type="domain" description="YgjP-like metallopeptidase" evidence="1">
    <location>
        <begin position="35"/>
        <end position="237"/>
    </location>
</feature>
<keyword evidence="2" id="KW-0482">Metalloprotease</keyword>
<dbReference type="InterPro" id="IPR053136">
    <property type="entry name" value="UTP_pyrophosphatase-like"/>
</dbReference>
<protein>
    <submittedName>
        <fullName evidence="2">Zinc metalloprotease</fullName>
    </submittedName>
</protein>
<keyword evidence="2" id="KW-0378">Hydrolase</keyword>
<dbReference type="PANTHER" id="PTHR30399">
    <property type="entry name" value="UNCHARACTERIZED PROTEIN YGJP"/>
    <property type="match status" value="1"/>
</dbReference>
<reference evidence="2" key="2">
    <citation type="submission" date="2020-09" db="EMBL/GenBank/DDBJ databases">
        <authorList>
            <person name="Sun Q."/>
            <person name="Kim S."/>
        </authorList>
    </citation>
    <scope>NUCLEOTIDE SEQUENCE</scope>
    <source>
        <strain evidence="2">KCTC 32296</strain>
    </source>
</reference>
<keyword evidence="3" id="KW-1185">Reference proteome</keyword>
<evidence type="ECO:0000313" key="2">
    <source>
        <dbReference type="EMBL" id="GGZ22989.1"/>
    </source>
</evidence>
<dbReference type="CDD" id="cd07344">
    <property type="entry name" value="M48_yhfN_like"/>
    <property type="match status" value="1"/>
</dbReference>
<dbReference type="Pfam" id="PF01863">
    <property type="entry name" value="YgjP-like"/>
    <property type="match status" value="1"/>
</dbReference>
<dbReference type="InterPro" id="IPR002725">
    <property type="entry name" value="YgjP-like_metallopeptidase"/>
</dbReference>
<organism evidence="2 3">
    <name type="scientific">Asticcacaulis endophyticus</name>
    <dbReference type="NCBI Taxonomy" id="1395890"/>
    <lineage>
        <taxon>Bacteria</taxon>
        <taxon>Pseudomonadati</taxon>
        <taxon>Pseudomonadota</taxon>
        <taxon>Alphaproteobacteria</taxon>
        <taxon>Caulobacterales</taxon>
        <taxon>Caulobacteraceae</taxon>
        <taxon>Asticcacaulis</taxon>
    </lineage>
</organism>
<keyword evidence="2" id="KW-0645">Protease</keyword>
<reference evidence="2" key="1">
    <citation type="journal article" date="2014" name="Int. J. Syst. Evol. Microbiol.">
        <title>Complete genome sequence of Corynebacterium casei LMG S-19264T (=DSM 44701T), isolated from a smear-ripened cheese.</title>
        <authorList>
            <consortium name="US DOE Joint Genome Institute (JGI-PGF)"/>
            <person name="Walter F."/>
            <person name="Albersmeier A."/>
            <person name="Kalinowski J."/>
            <person name="Ruckert C."/>
        </authorList>
    </citation>
    <scope>NUCLEOTIDE SEQUENCE</scope>
    <source>
        <strain evidence="2">KCTC 32296</strain>
    </source>
</reference>
<dbReference type="AlphaFoldDB" id="A0A918UNH6"/>
<dbReference type="PANTHER" id="PTHR30399:SF1">
    <property type="entry name" value="UTP PYROPHOSPHATASE"/>
    <property type="match status" value="1"/>
</dbReference>
<proteinExistence type="predicted"/>
<name>A0A918UNH6_9CAUL</name>
<gene>
    <name evidence="2" type="ORF">GCM10011273_04860</name>
</gene>
<sequence length="247" mass="27755">MLWKRESSEFKGLGHGDVVTLDDVSLRLKVNGRARRISLRIDNKSGEAILSVPHVREITQAIAFARTRLDWVRKFSAKKPKVAMFAPDMDIPYRGGTLALKSSGNMASARFLKTDEGLVLTAGGQDDAYARRVGRYLSKQALEFAQTYTEDYAQGLGYSGVKVAIFDPKGRWGSCTPSRQAIRYSWRLIMAPESVFAYVCAHEVAHLKHPHHQPPFWAEVERIFGDYKPARQWLKTHGHSLFAYGAG</sequence>
<evidence type="ECO:0000313" key="3">
    <source>
        <dbReference type="Proteomes" id="UP000662572"/>
    </source>
</evidence>
<accession>A0A918UNH6</accession>
<dbReference type="Proteomes" id="UP000662572">
    <property type="component" value="Unassembled WGS sequence"/>
</dbReference>
<comment type="caution">
    <text evidence="2">The sequence shown here is derived from an EMBL/GenBank/DDBJ whole genome shotgun (WGS) entry which is preliminary data.</text>
</comment>
<dbReference type="Gene3D" id="3.30.2010.10">
    <property type="entry name" value="Metalloproteases ('zincins'), catalytic domain"/>
    <property type="match status" value="1"/>
</dbReference>
<dbReference type="EMBL" id="BMZB01000001">
    <property type="protein sequence ID" value="GGZ22989.1"/>
    <property type="molecule type" value="Genomic_DNA"/>
</dbReference>